<dbReference type="CDD" id="cd01767">
    <property type="entry name" value="UBX"/>
    <property type="match status" value="1"/>
</dbReference>
<evidence type="ECO:0000259" key="3">
    <source>
        <dbReference type="PROSITE" id="PS50033"/>
    </source>
</evidence>
<accession>A0A0N1HZ31</accession>
<dbReference type="Proteomes" id="UP000038010">
    <property type="component" value="Unassembled WGS sequence"/>
</dbReference>
<dbReference type="Pfam" id="PF14555">
    <property type="entry name" value="UBA_4"/>
    <property type="match status" value="1"/>
</dbReference>
<feature type="region of interest" description="Disordered" evidence="2">
    <location>
        <begin position="315"/>
        <end position="374"/>
    </location>
</feature>
<name>A0A0N1HZ31_9EURO</name>
<evidence type="ECO:0000256" key="2">
    <source>
        <dbReference type="SAM" id="MobiDB-lite"/>
    </source>
</evidence>
<comment type="caution">
    <text evidence="4">The sequence shown here is derived from an EMBL/GenBank/DDBJ whole genome shotgun (WGS) entry which is preliminary data.</text>
</comment>
<dbReference type="InterPro" id="IPR001012">
    <property type="entry name" value="UBX_dom"/>
</dbReference>
<dbReference type="VEuPathDB" id="FungiDB:AB675_6473"/>
<dbReference type="OrthoDB" id="1026733at2759"/>
<organism evidence="4 5">
    <name type="scientific">Cyphellophora attinorum</name>
    <dbReference type="NCBI Taxonomy" id="1664694"/>
    <lineage>
        <taxon>Eukaryota</taxon>
        <taxon>Fungi</taxon>
        <taxon>Dikarya</taxon>
        <taxon>Ascomycota</taxon>
        <taxon>Pezizomycotina</taxon>
        <taxon>Eurotiomycetes</taxon>
        <taxon>Chaetothyriomycetidae</taxon>
        <taxon>Chaetothyriales</taxon>
        <taxon>Cyphellophoraceae</taxon>
        <taxon>Cyphellophora</taxon>
    </lineage>
</organism>
<keyword evidence="5" id="KW-1185">Reference proteome</keyword>
<keyword evidence="1" id="KW-0175">Coiled coil</keyword>
<feature type="domain" description="UBX" evidence="3">
    <location>
        <begin position="400"/>
        <end position="476"/>
    </location>
</feature>
<proteinExistence type="predicted"/>
<dbReference type="SUPFAM" id="SSF54236">
    <property type="entry name" value="Ubiquitin-like"/>
    <property type="match status" value="1"/>
</dbReference>
<dbReference type="AlphaFoldDB" id="A0A0N1HZ31"/>
<dbReference type="InterPro" id="IPR029071">
    <property type="entry name" value="Ubiquitin-like_domsf"/>
</dbReference>
<feature type="compositionally biased region" description="Polar residues" evidence="2">
    <location>
        <begin position="315"/>
        <end position="331"/>
    </location>
</feature>
<dbReference type="Gene3D" id="1.10.8.10">
    <property type="entry name" value="DNA helicase RuvA subunit, C-terminal domain"/>
    <property type="match status" value="1"/>
</dbReference>
<dbReference type="SMART" id="SM00594">
    <property type="entry name" value="UAS"/>
    <property type="match status" value="1"/>
</dbReference>
<evidence type="ECO:0000313" key="5">
    <source>
        <dbReference type="Proteomes" id="UP000038010"/>
    </source>
</evidence>
<dbReference type="InterPro" id="IPR006577">
    <property type="entry name" value="UAS"/>
</dbReference>
<dbReference type="GO" id="GO:0005783">
    <property type="term" value="C:endoplasmic reticulum"/>
    <property type="evidence" value="ECO:0007669"/>
    <property type="project" value="TreeGrafter"/>
</dbReference>
<dbReference type="RefSeq" id="XP_018003879.1">
    <property type="nucleotide sequence ID" value="XM_018146768.1"/>
</dbReference>
<sequence>MSTPDISQLTATQQEALQTYTSVTDQDPLAAIAMLQRAEWNVQIAIARFFDGEPTTDALAEARAAMAPVPRQTTNLQYEALLDASRPSASASRPPEDRVEKIDTAASGTTHQQPSFLLSALLVPFHLAYRIFGTLLAPFGFLVPTIISRLLSRLLTQRSRPVRRALPPGDNARRFIREFGETYGDNSLPFVESGFNLTLDNAKKDLKYLLVVLLSPDHDDNETWVRETLLSSELASFLASHKDEVVLWGGNVQDAEAYQVSSSLNCTKFPFAALICQTSDTGSSAMTVVMRAAGPMAAGELVAKLGSAMSAQQTQLRTARSQRSEQQVSRNLRQEQDSAYERSLAQDRERARVRREEQQAREQAEAEAKAAAKAKEDLQLRTEQWRRWRAQSLPQEPGAEVKDAVRVSIRLPSGERVIRKFQPDATVEELYAFIDCHGILDGQSSSERATEPSTYTHKFGFRVVSPMPRVVYAIEDGVTIGDKIGKGANLIVEPIIDEEGEEGA</sequence>
<dbReference type="GO" id="GO:0043130">
    <property type="term" value="F:ubiquitin binding"/>
    <property type="evidence" value="ECO:0007669"/>
    <property type="project" value="TreeGrafter"/>
</dbReference>
<dbReference type="EMBL" id="LFJN01000004">
    <property type="protein sequence ID" value="KPI43916.1"/>
    <property type="molecule type" value="Genomic_DNA"/>
</dbReference>
<dbReference type="InterPro" id="IPR009060">
    <property type="entry name" value="UBA-like_sf"/>
</dbReference>
<dbReference type="InterPro" id="IPR036249">
    <property type="entry name" value="Thioredoxin-like_sf"/>
</dbReference>
<dbReference type="CDD" id="cd14273">
    <property type="entry name" value="UBA_TAP-C_like"/>
    <property type="match status" value="1"/>
</dbReference>
<gene>
    <name evidence="4" type="ORF">AB675_6473</name>
</gene>
<evidence type="ECO:0000313" key="4">
    <source>
        <dbReference type="EMBL" id="KPI43916.1"/>
    </source>
</evidence>
<dbReference type="SUPFAM" id="SSF52833">
    <property type="entry name" value="Thioredoxin-like"/>
    <property type="match status" value="1"/>
</dbReference>
<dbReference type="InterPro" id="IPR050730">
    <property type="entry name" value="UBX_domain-protein"/>
</dbReference>
<dbReference type="Gene3D" id="3.40.30.10">
    <property type="entry name" value="Glutaredoxin"/>
    <property type="match status" value="1"/>
</dbReference>
<protein>
    <submittedName>
        <fullName evidence="4">UBX domain-containing protein 10</fullName>
    </submittedName>
</protein>
<dbReference type="PROSITE" id="PS50033">
    <property type="entry name" value="UBX"/>
    <property type="match status" value="1"/>
</dbReference>
<evidence type="ECO:0000256" key="1">
    <source>
        <dbReference type="ARBA" id="ARBA00023054"/>
    </source>
</evidence>
<dbReference type="STRING" id="1664694.A0A0N1HZ31"/>
<dbReference type="PANTHER" id="PTHR23322:SF1">
    <property type="entry name" value="FAS-ASSOCIATED FACTOR 2"/>
    <property type="match status" value="1"/>
</dbReference>
<reference evidence="4 5" key="1">
    <citation type="submission" date="2015-06" db="EMBL/GenBank/DDBJ databases">
        <title>Draft genome of the ant-associated black yeast Phialophora attae CBS 131958.</title>
        <authorList>
            <person name="Moreno L.F."/>
            <person name="Stielow B.J."/>
            <person name="de Hoog S."/>
            <person name="Vicente V.A."/>
            <person name="Weiss V.A."/>
            <person name="de Vries M."/>
            <person name="Cruz L.M."/>
            <person name="Souza E.M."/>
        </authorList>
    </citation>
    <scope>NUCLEOTIDE SEQUENCE [LARGE SCALE GENOMIC DNA]</scope>
    <source>
        <strain evidence="4 5">CBS 131958</strain>
    </source>
</reference>
<dbReference type="Pfam" id="PF00789">
    <property type="entry name" value="UBX"/>
    <property type="match status" value="1"/>
</dbReference>
<dbReference type="SUPFAM" id="SSF46934">
    <property type="entry name" value="UBA-like"/>
    <property type="match status" value="1"/>
</dbReference>
<feature type="compositionally biased region" description="Basic and acidic residues" evidence="2">
    <location>
        <begin position="332"/>
        <end position="374"/>
    </location>
</feature>
<dbReference type="SMART" id="SM00166">
    <property type="entry name" value="UBX"/>
    <property type="match status" value="1"/>
</dbReference>
<dbReference type="PANTHER" id="PTHR23322">
    <property type="entry name" value="FAS-ASSOCIATED PROTEIN"/>
    <property type="match status" value="1"/>
</dbReference>
<dbReference type="GO" id="GO:0036503">
    <property type="term" value="P:ERAD pathway"/>
    <property type="evidence" value="ECO:0007669"/>
    <property type="project" value="TreeGrafter"/>
</dbReference>
<dbReference type="GeneID" id="28738648"/>
<dbReference type="Gene3D" id="3.10.20.90">
    <property type="entry name" value="Phosphatidylinositol 3-kinase Catalytic Subunit, Chain A, domain 1"/>
    <property type="match status" value="1"/>
</dbReference>